<evidence type="ECO:0000256" key="4">
    <source>
        <dbReference type="ARBA" id="ARBA00022729"/>
    </source>
</evidence>
<dbReference type="GO" id="GO:0005886">
    <property type="term" value="C:plasma membrane"/>
    <property type="evidence" value="ECO:0007669"/>
    <property type="project" value="UniProtKB-SubCell"/>
</dbReference>
<feature type="signal peptide" evidence="6">
    <location>
        <begin position="1"/>
        <end position="20"/>
    </location>
</feature>
<evidence type="ECO:0000256" key="1">
    <source>
        <dbReference type="ARBA" id="ARBA00004193"/>
    </source>
</evidence>
<dbReference type="PROSITE" id="PS50983">
    <property type="entry name" value="FE_B12_PBP"/>
    <property type="match status" value="1"/>
</dbReference>
<comment type="caution">
    <text evidence="8">The sequence shown here is derived from an EMBL/GenBank/DDBJ whole genome shotgun (WGS) entry which is preliminary data.</text>
</comment>
<comment type="subcellular location">
    <subcellularLocation>
        <location evidence="1">Cell membrane</location>
        <topology evidence="1">Lipid-anchor</topology>
    </subcellularLocation>
</comment>
<dbReference type="PANTHER" id="PTHR30532">
    <property type="entry name" value="IRON III DICITRATE-BINDING PERIPLASMIC PROTEIN"/>
    <property type="match status" value="1"/>
</dbReference>
<dbReference type="PANTHER" id="PTHR30532:SF28">
    <property type="entry name" value="PETROBACTIN-BINDING PROTEIN YCLQ"/>
    <property type="match status" value="1"/>
</dbReference>
<dbReference type="GO" id="GO:1901678">
    <property type="term" value="P:iron coordination entity transport"/>
    <property type="evidence" value="ECO:0007669"/>
    <property type="project" value="UniProtKB-ARBA"/>
</dbReference>
<reference evidence="8" key="1">
    <citation type="journal article" date="2014" name="Genome Announc.">
        <title>Draft Genome Sequences of Three Alkaliphilic Bacillus Strains, Bacillus wakoensis JCM 9140T, Bacillus akibai JCM 9157T, and Bacillus hemicellulosilyticus JCM 9152T.</title>
        <authorList>
            <person name="Yuki M."/>
            <person name="Oshima K."/>
            <person name="Suda W."/>
            <person name="Oshida Y."/>
            <person name="Kitamura K."/>
            <person name="Iida T."/>
            <person name="Hattori M."/>
            <person name="Ohkuma M."/>
        </authorList>
    </citation>
    <scope>NUCLEOTIDE SEQUENCE [LARGE SCALE GENOMIC DNA]</scope>
    <source>
        <strain evidence="8">JCM 9152</strain>
    </source>
</reference>
<dbReference type="Proteomes" id="UP000018895">
    <property type="component" value="Unassembled WGS sequence"/>
</dbReference>
<dbReference type="Gene3D" id="3.40.50.1980">
    <property type="entry name" value="Nitrogenase molybdenum iron protein domain"/>
    <property type="match status" value="2"/>
</dbReference>
<name>W4QD80_9BACI</name>
<keyword evidence="3" id="KW-0813">Transport</keyword>
<dbReference type="GO" id="GO:0030288">
    <property type="term" value="C:outer membrane-bounded periplasmic space"/>
    <property type="evidence" value="ECO:0007669"/>
    <property type="project" value="TreeGrafter"/>
</dbReference>
<keyword evidence="9" id="KW-1185">Reference proteome</keyword>
<evidence type="ECO:0000313" key="8">
    <source>
        <dbReference type="EMBL" id="GAE30011.1"/>
    </source>
</evidence>
<sequence>MKKSLLLLLFSMLLALIMVACGGSEDTSSEPEEDTEETAQQDSNDDEQAEEAADEPKEITVDHELGQTVIEETPETVVVFDLGVLDTLDALGVEIAGVPVDSVPDYLSQYAEDGYENVGSLFEPDFEKIFDMQPDLIIISGRASEAYDELADIAPTLFMSTDPDHYLESFASNVTLLGDIFDKEELAAQKVADVEASVADLVEKTSDISGLIVLANDGSLSAFGPGSRFGFLHGEFGVEPADENIEVSNHGQSISFEYIVQTNPEYLFVVDRGAIVGGESSAQQTIENEVTENITAYQEDKIVYLDPVFWYITTGGITATEGMIAEVDAAIQ</sequence>
<comment type="similarity">
    <text evidence="2">Belongs to the bacterial solute-binding protein 8 family.</text>
</comment>
<keyword evidence="4 6" id="KW-0732">Signal</keyword>
<gene>
    <name evidence="8" type="ORF">JCM9152_1403</name>
</gene>
<protein>
    <recommendedName>
        <fullName evidence="7">Fe/B12 periplasmic-binding domain-containing protein</fullName>
    </recommendedName>
</protein>
<dbReference type="InterPro" id="IPR051313">
    <property type="entry name" value="Bact_iron-sidero_bind"/>
</dbReference>
<dbReference type="CDD" id="cd01140">
    <property type="entry name" value="FatB"/>
    <property type="match status" value="1"/>
</dbReference>
<evidence type="ECO:0000256" key="5">
    <source>
        <dbReference type="SAM" id="MobiDB-lite"/>
    </source>
</evidence>
<evidence type="ECO:0000256" key="3">
    <source>
        <dbReference type="ARBA" id="ARBA00022448"/>
    </source>
</evidence>
<feature type="region of interest" description="Disordered" evidence="5">
    <location>
        <begin position="24"/>
        <end position="57"/>
    </location>
</feature>
<feature type="chain" id="PRO_5039623869" description="Fe/B12 periplasmic-binding domain-containing protein" evidence="6">
    <location>
        <begin position="21"/>
        <end position="332"/>
    </location>
</feature>
<dbReference type="InterPro" id="IPR002491">
    <property type="entry name" value="ABC_transptr_periplasmic_BD"/>
</dbReference>
<dbReference type="EMBL" id="BAUU01000008">
    <property type="protein sequence ID" value="GAE30011.1"/>
    <property type="molecule type" value="Genomic_DNA"/>
</dbReference>
<evidence type="ECO:0000313" key="9">
    <source>
        <dbReference type="Proteomes" id="UP000018895"/>
    </source>
</evidence>
<dbReference type="AlphaFoldDB" id="W4QD80"/>
<dbReference type="RefSeq" id="WP_035342201.1">
    <property type="nucleotide sequence ID" value="NZ_BAUU01000008.1"/>
</dbReference>
<evidence type="ECO:0000259" key="7">
    <source>
        <dbReference type="PROSITE" id="PS50983"/>
    </source>
</evidence>
<feature type="domain" description="Fe/B12 periplasmic-binding" evidence="7">
    <location>
        <begin position="76"/>
        <end position="332"/>
    </location>
</feature>
<dbReference type="OrthoDB" id="63946at2"/>
<evidence type="ECO:0000256" key="2">
    <source>
        <dbReference type="ARBA" id="ARBA00008814"/>
    </source>
</evidence>
<dbReference type="Pfam" id="PF01497">
    <property type="entry name" value="Peripla_BP_2"/>
    <property type="match status" value="1"/>
</dbReference>
<dbReference type="SUPFAM" id="SSF53807">
    <property type="entry name" value="Helical backbone' metal receptor"/>
    <property type="match status" value="1"/>
</dbReference>
<dbReference type="PROSITE" id="PS51257">
    <property type="entry name" value="PROKAR_LIPOPROTEIN"/>
    <property type="match status" value="1"/>
</dbReference>
<evidence type="ECO:0000256" key="6">
    <source>
        <dbReference type="SAM" id="SignalP"/>
    </source>
</evidence>
<organism evidence="8 9">
    <name type="scientific">Halalkalibacter hemicellulosilyticusJCM 9152</name>
    <dbReference type="NCBI Taxonomy" id="1236971"/>
    <lineage>
        <taxon>Bacteria</taxon>
        <taxon>Bacillati</taxon>
        <taxon>Bacillota</taxon>
        <taxon>Bacilli</taxon>
        <taxon>Bacillales</taxon>
        <taxon>Bacillaceae</taxon>
        <taxon>Halalkalibacter</taxon>
    </lineage>
</organism>
<accession>W4QD80</accession>
<proteinExistence type="inferred from homology"/>
<dbReference type="InterPro" id="IPR033870">
    <property type="entry name" value="FatB"/>
</dbReference>
<feature type="compositionally biased region" description="Acidic residues" evidence="5">
    <location>
        <begin position="27"/>
        <end position="53"/>
    </location>
</feature>
<dbReference type="STRING" id="1236971.JCM9152_1403"/>